<dbReference type="RefSeq" id="WP_074672631.1">
    <property type="nucleotide sequence ID" value="NZ_FNQG01000009.1"/>
</dbReference>
<evidence type="ECO:0000256" key="3">
    <source>
        <dbReference type="ARBA" id="ARBA00022989"/>
    </source>
</evidence>
<feature type="transmembrane region" description="Helical" evidence="5">
    <location>
        <begin position="39"/>
        <end position="59"/>
    </location>
</feature>
<dbReference type="EMBL" id="FNQG01000009">
    <property type="protein sequence ID" value="SEA14851.1"/>
    <property type="molecule type" value="Genomic_DNA"/>
</dbReference>
<evidence type="ECO:0000313" key="8">
    <source>
        <dbReference type="Proteomes" id="UP000183469"/>
    </source>
</evidence>
<proteinExistence type="predicted"/>
<feature type="transmembrane region" description="Helical" evidence="5">
    <location>
        <begin position="80"/>
        <end position="101"/>
    </location>
</feature>
<evidence type="ECO:0000259" key="6">
    <source>
        <dbReference type="Pfam" id="PF04138"/>
    </source>
</evidence>
<sequence>MNFFELFRYAIVGAVSFLFDLGILMSFYNAWGQYITNGLYIATVLGFVGGIILNTYLSVRFVFMNVKGDGRHYIIDWHDYLAILIIGGTGLVITEWGMYIGVEIMNIYYLLSKMLVTTIVFLWNYWARRKFVFYRECN</sequence>
<dbReference type="OrthoDB" id="9807815at2"/>
<dbReference type="Pfam" id="PF04138">
    <property type="entry name" value="GtrA_DPMS_TM"/>
    <property type="match status" value="1"/>
</dbReference>
<dbReference type="GO" id="GO:0000271">
    <property type="term" value="P:polysaccharide biosynthetic process"/>
    <property type="evidence" value="ECO:0007669"/>
    <property type="project" value="InterPro"/>
</dbReference>
<name>A0A1H3YUH6_SELRU</name>
<keyword evidence="2 5" id="KW-0812">Transmembrane</keyword>
<keyword evidence="4 5" id="KW-0472">Membrane</keyword>
<dbReference type="InterPro" id="IPR007267">
    <property type="entry name" value="GtrA_DPMS_TM"/>
</dbReference>
<feature type="transmembrane region" description="Helical" evidence="5">
    <location>
        <begin position="7"/>
        <end position="27"/>
    </location>
</feature>
<evidence type="ECO:0000313" key="7">
    <source>
        <dbReference type="EMBL" id="SEA14851.1"/>
    </source>
</evidence>
<gene>
    <name evidence="7" type="ORF">SAMN05660648_02125</name>
</gene>
<feature type="domain" description="GtrA/DPMS transmembrane" evidence="6">
    <location>
        <begin position="8"/>
        <end position="133"/>
    </location>
</feature>
<reference evidence="7 8" key="1">
    <citation type="submission" date="2016-10" db="EMBL/GenBank/DDBJ databases">
        <authorList>
            <person name="de Groot N.N."/>
        </authorList>
    </citation>
    <scope>NUCLEOTIDE SEQUENCE [LARGE SCALE GENOMIC DNA]</scope>
    <source>
        <strain evidence="7 8">DSM 2872</strain>
    </source>
</reference>
<comment type="subcellular location">
    <subcellularLocation>
        <location evidence="1">Membrane</location>
        <topology evidence="1">Multi-pass membrane protein</topology>
    </subcellularLocation>
</comment>
<protein>
    <submittedName>
        <fullName evidence="7">Putative flippase GtrA (Transmembrane translocase of bactoprenol-linked glucose)</fullName>
    </submittedName>
</protein>
<organism evidence="7 8">
    <name type="scientific">Selenomonas ruminantium</name>
    <dbReference type="NCBI Taxonomy" id="971"/>
    <lineage>
        <taxon>Bacteria</taxon>
        <taxon>Bacillati</taxon>
        <taxon>Bacillota</taxon>
        <taxon>Negativicutes</taxon>
        <taxon>Selenomonadales</taxon>
        <taxon>Selenomonadaceae</taxon>
        <taxon>Selenomonas</taxon>
    </lineage>
</organism>
<keyword evidence="3 5" id="KW-1133">Transmembrane helix</keyword>
<evidence type="ECO:0000256" key="5">
    <source>
        <dbReference type="SAM" id="Phobius"/>
    </source>
</evidence>
<evidence type="ECO:0000256" key="4">
    <source>
        <dbReference type="ARBA" id="ARBA00023136"/>
    </source>
</evidence>
<evidence type="ECO:0000256" key="1">
    <source>
        <dbReference type="ARBA" id="ARBA00004141"/>
    </source>
</evidence>
<dbReference type="GO" id="GO:0016020">
    <property type="term" value="C:membrane"/>
    <property type="evidence" value="ECO:0007669"/>
    <property type="project" value="UniProtKB-SubCell"/>
</dbReference>
<dbReference type="AlphaFoldDB" id="A0A1H3YUH6"/>
<dbReference type="Proteomes" id="UP000183469">
    <property type="component" value="Unassembled WGS sequence"/>
</dbReference>
<accession>A0A1H3YUH6</accession>
<evidence type="ECO:0000256" key="2">
    <source>
        <dbReference type="ARBA" id="ARBA00022692"/>
    </source>
</evidence>
<feature type="transmembrane region" description="Helical" evidence="5">
    <location>
        <begin position="107"/>
        <end position="126"/>
    </location>
</feature>